<name>A0A183BL09_GLOPA</name>
<dbReference type="InterPro" id="IPR000210">
    <property type="entry name" value="BTB/POZ_dom"/>
</dbReference>
<dbReference type="PANTHER" id="PTHR22744:SF14">
    <property type="entry name" value="BTB DOMAIN-CONTAINING PROTEIN-RELATED"/>
    <property type="match status" value="1"/>
</dbReference>
<reference evidence="2" key="2">
    <citation type="submission" date="2014-05" db="EMBL/GenBank/DDBJ databases">
        <title>The genome and life-stage specific transcriptomes of Globodera pallida elucidate key aspects of plant parasitism by a cyst nematode.</title>
        <authorList>
            <person name="Cotton J.A."/>
            <person name="Lilley C.J."/>
            <person name="Jones L.M."/>
            <person name="Kikuchi T."/>
            <person name="Reid A.J."/>
            <person name="Thorpe P."/>
            <person name="Tsai I.J."/>
            <person name="Beasley H."/>
            <person name="Blok V."/>
            <person name="Cock P.J.A."/>
            <person name="Van den Akker S.E."/>
            <person name="Holroyd N."/>
            <person name="Hunt M."/>
            <person name="Mantelin S."/>
            <person name="Naghra H."/>
            <person name="Pain A."/>
            <person name="Palomares-Rius J.E."/>
            <person name="Zarowiecki M."/>
            <person name="Berriman M."/>
            <person name="Jones J.T."/>
            <person name="Urwin P.E."/>
        </authorList>
    </citation>
    <scope>NUCLEOTIDE SEQUENCE [LARGE SCALE GENOMIC DNA]</scope>
    <source>
        <strain evidence="2">Lindley</strain>
    </source>
</reference>
<dbReference type="PANTHER" id="PTHR22744">
    <property type="entry name" value="HELIX LOOP HELIX PROTEIN 21-RELATED"/>
    <property type="match status" value="1"/>
</dbReference>
<evidence type="ECO:0000259" key="1">
    <source>
        <dbReference type="PROSITE" id="PS50097"/>
    </source>
</evidence>
<feature type="domain" description="BTB" evidence="1">
    <location>
        <begin position="162"/>
        <end position="230"/>
    </location>
</feature>
<dbReference type="SMART" id="SM00225">
    <property type="entry name" value="BTB"/>
    <property type="match status" value="1"/>
</dbReference>
<protein>
    <submittedName>
        <fullName evidence="3">BTB domain-containing protein</fullName>
    </submittedName>
</protein>
<evidence type="ECO:0000313" key="2">
    <source>
        <dbReference type="Proteomes" id="UP000050741"/>
    </source>
</evidence>
<keyword evidence="2" id="KW-1185">Reference proteome</keyword>
<dbReference type="SUPFAM" id="SSF54695">
    <property type="entry name" value="POZ domain"/>
    <property type="match status" value="1"/>
</dbReference>
<accession>A0A183BL09</accession>
<dbReference type="InterPro" id="IPR011333">
    <property type="entry name" value="SKP1/BTB/POZ_sf"/>
</dbReference>
<dbReference type="CDD" id="cd18186">
    <property type="entry name" value="BTB_POZ_ZBTB_KLHL-like"/>
    <property type="match status" value="1"/>
</dbReference>
<dbReference type="Gene3D" id="3.30.710.10">
    <property type="entry name" value="Potassium Channel Kv1.1, Chain A"/>
    <property type="match status" value="1"/>
</dbReference>
<reference evidence="3" key="3">
    <citation type="submission" date="2016-06" db="UniProtKB">
        <authorList>
            <consortium name="WormBaseParasite"/>
        </authorList>
    </citation>
    <scope>IDENTIFICATION</scope>
</reference>
<reference evidence="2" key="1">
    <citation type="submission" date="2013-12" db="EMBL/GenBank/DDBJ databases">
        <authorList>
            <person name="Aslett M."/>
        </authorList>
    </citation>
    <scope>NUCLEOTIDE SEQUENCE [LARGE SCALE GENOMIC DNA]</scope>
    <source>
        <strain evidence="2">Lindley</strain>
    </source>
</reference>
<evidence type="ECO:0000313" key="3">
    <source>
        <dbReference type="WBParaSite" id="GPLIN_000129100"/>
    </source>
</evidence>
<dbReference type="PROSITE" id="PS50097">
    <property type="entry name" value="BTB"/>
    <property type="match status" value="1"/>
</dbReference>
<proteinExistence type="predicted"/>
<dbReference type="Proteomes" id="UP000050741">
    <property type="component" value="Unassembled WGS sequence"/>
</dbReference>
<dbReference type="WBParaSite" id="GPLIN_000129100">
    <property type="protein sequence ID" value="GPLIN_000129100"/>
    <property type="gene ID" value="GPLIN_000129100"/>
</dbReference>
<organism evidence="2 3">
    <name type="scientific">Globodera pallida</name>
    <name type="common">Potato cyst nematode worm</name>
    <name type="synonym">Heterodera pallida</name>
    <dbReference type="NCBI Taxonomy" id="36090"/>
    <lineage>
        <taxon>Eukaryota</taxon>
        <taxon>Metazoa</taxon>
        <taxon>Ecdysozoa</taxon>
        <taxon>Nematoda</taxon>
        <taxon>Chromadorea</taxon>
        <taxon>Rhabditida</taxon>
        <taxon>Tylenchina</taxon>
        <taxon>Tylenchomorpha</taxon>
        <taxon>Tylenchoidea</taxon>
        <taxon>Heteroderidae</taxon>
        <taxon>Heteroderinae</taxon>
        <taxon>Globodera</taxon>
    </lineage>
</organism>
<sequence>MAFDASADINLAIVCAGGTQKQREKFMRDFSAASDEPARILVLEAIADTLKKFYDANSSDDRTPRLASIFSGGKSVAGRLDDGLRFEIRFPWADFKGLRNTLMVRYYVQADRRFLLLFHWLRRVFQQMGEFWLGNQTEGGGNVRNSGSKSPESGYIPCAVRLEDVLLVNGELVNVNKYLLAGYSKFFQTLFFGENAEEKPKVQIDEVPHAVTNFKRLITTMDPLNVDLDDECIENVLMLANRFLLCPVVKRCVEFLLTKSKKSAIFKFRLAHQCGFIGMKKKLLKEMTKEDFSISGLYIGNVSEINKLGAEAVKELKSNEFGRSIVSSTVLTDKINTNKDIEKGFSDLSTDHNFIYKNCKRWTNALITGFLRLIKCV</sequence>
<dbReference type="AlphaFoldDB" id="A0A183BL09"/>
<dbReference type="Pfam" id="PF00651">
    <property type="entry name" value="BTB"/>
    <property type="match status" value="1"/>
</dbReference>